<keyword evidence="2" id="KW-1185">Reference proteome</keyword>
<dbReference type="InterPro" id="IPR036397">
    <property type="entry name" value="RNaseH_sf"/>
</dbReference>
<protein>
    <recommendedName>
        <fullName evidence="3">RNase H type-1 domain-containing protein</fullName>
    </recommendedName>
</protein>
<comment type="caution">
    <text evidence="1">The sequence shown here is derived from an EMBL/GenBank/DDBJ whole genome shotgun (WGS) entry which is preliminary data.</text>
</comment>
<proteinExistence type="predicted"/>
<dbReference type="InterPro" id="IPR012337">
    <property type="entry name" value="RNaseH-like_sf"/>
</dbReference>
<reference evidence="1 2" key="1">
    <citation type="journal article" date="2024" name="bioRxiv">
        <title>Comparative genomics of Cryptococcus and Kwoniella reveals pathogenesis evolution and contrasting karyotype dynamics via intercentromeric recombination or chromosome fusion.</title>
        <authorList>
            <person name="Coelho M.A."/>
            <person name="David-Palma M."/>
            <person name="Shea T."/>
            <person name="Bowers K."/>
            <person name="McGinley-Smith S."/>
            <person name="Mohammad A.W."/>
            <person name="Gnirke A."/>
            <person name="Yurkov A.M."/>
            <person name="Nowrousian M."/>
            <person name="Sun S."/>
            <person name="Cuomo C.A."/>
            <person name="Heitman J."/>
        </authorList>
    </citation>
    <scope>NUCLEOTIDE SEQUENCE [LARGE SCALE GENOMIC DNA]</scope>
    <source>
        <strain evidence="1 2">CBS 13917</strain>
    </source>
</reference>
<sequence length="675" mass="76345">MEVFQHAYGMETEWEKEDKTTFFVLGPTAPPPQKKKKGDRDALQVTLHLPDGTRRTLNETEDRVFLRTPINDTTAQRHLVLGVLQSFSFPRPGRDLPLTALRKIAHTILGSRIRSRLQLHSIRSSTTVSIHSAINVMIQKYYREPFAASPDLLRLPLSKGGFDFPDFDKMNAIWSISTLHRAINTSNVTMRKAYQIMYATFQCFGKLSHRCYLPFAAPLVTYSENNGPRKNNFIAWEVPRQYLIDLDMKIIPATRLNIGPDKEHNARGDNSAVWKETHNPLSDIESMLQSLVDRVVTAPVEGDFIKWATDGSVDNTKMLDAGRTAFSVVGPISFSARLKHDHSTIQDAEVVAIIVAISLDLKIRRKFNIASKIGSVVYTDHLNTVRRVRPKGLEALRSPQPHEPSRHVIRWLMASLETNKSISLVHQKAHTDGQGEAALMNDAADQAAKAARESTRFMYIPECYGDDFALYSTETGVSHSHVTTLISEVWDTHKEYTDLVRTGNVFRYQPSYLFTTTPSGFSAKTQLLIRSRQLPTQALKTERNFQNIPLNCVRCTVPSALSDQHHVFVNCVGAREILLESVEKARLKIKAYNENGKFATSEAYESHAALSTEYFQDGDCWADGTTRYYYGELPKHFKYDDGYSDLYREICGLGILTASRLWGTHLRALSTNKTR</sequence>
<dbReference type="RefSeq" id="XP_066800386.1">
    <property type="nucleotide sequence ID" value="XM_066949378.1"/>
</dbReference>
<organism evidence="1 2">
    <name type="scientific">Kwoniella newhampshirensis</name>
    <dbReference type="NCBI Taxonomy" id="1651941"/>
    <lineage>
        <taxon>Eukaryota</taxon>
        <taxon>Fungi</taxon>
        <taxon>Dikarya</taxon>
        <taxon>Basidiomycota</taxon>
        <taxon>Agaricomycotina</taxon>
        <taxon>Tremellomycetes</taxon>
        <taxon>Tremellales</taxon>
        <taxon>Cryptococcaceae</taxon>
        <taxon>Kwoniella</taxon>
    </lineage>
</organism>
<dbReference type="Proteomes" id="UP001388673">
    <property type="component" value="Unassembled WGS sequence"/>
</dbReference>
<dbReference type="GeneID" id="92183552"/>
<name>A0AAW0YSE2_9TREE</name>
<dbReference type="SUPFAM" id="SSF53098">
    <property type="entry name" value="Ribonuclease H-like"/>
    <property type="match status" value="1"/>
</dbReference>
<dbReference type="Gene3D" id="3.30.420.10">
    <property type="entry name" value="Ribonuclease H-like superfamily/Ribonuclease H"/>
    <property type="match status" value="1"/>
</dbReference>
<dbReference type="EMBL" id="JBCAWK010000012">
    <property type="protein sequence ID" value="KAK8845578.1"/>
    <property type="molecule type" value="Genomic_DNA"/>
</dbReference>
<dbReference type="GO" id="GO:0003676">
    <property type="term" value="F:nucleic acid binding"/>
    <property type="evidence" value="ECO:0007669"/>
    <property type="project" value="InterPro"/>
</dbReference>
<evidence type="ECO:0008006" key="3">
    <source>
        <dbReference type="Google" id="ProtNLM"/>
    </source>
</evidence>
<gene>
    <name evidence="1" type="ORF">IAR55_006294</name>
</gene>
<evidence type="ECO:0000313" key="1">
    <source>
        <dbReference type="EMBL" id="KAK8845578.1"/>
    </source>
</evidence>
<dbReference type="KEGG" id="kne:92183552"/>
<evidence type="ECO:0000313" key="2">
    <source>
        <dbReference type="Proteomes" id="UP001388673"/>
    </source>
</evidence>
<accession>A0AAW0YSE2</accession>
<dbReference type="AlphaFoldDB" id="A0AAW0YSE2"/>